<keyword evidence="13" id="KW-0456">Lyase</keyword>
<dbReference type="EC" id="4.2.1.33" evidence="6"/>
<evidence type="ECO:0000256" key="14">
    <source>
        <dbReference type="ARBA" id="ARBA00023304"/>
    </source>
</evidence>
<reference evidence="16 17" key="1">
    <citation type="submission" date="2024-02" db="EMBL/GenBank/DDBJ databases">
        <title>Microbulbifer aestuariivivens NBRC 112533.</title>
        <authorList>
            <person name="Ichikawa N."/>
            <person name="Katano-Makiyama Y."/>
            <person name="Hidaka K."/>
        </authorList>
    </citation>
    <scope>NUCLEOTIDE SEQUENCE [LARGE SCALE GENOMIC DNA]</scope>
    <source>
        <strain evidence="16 17">NBRC 112533</strain>
    </source>
</reference>
<gene>
    <name evidence="16" type="primary">leuC_2</name>
    <name evidence="16" type="ORF">Maes01_01992</name>
</gene>
<dbReference type="NCBIfam" id="NF004016">
    <property type="entry name" value="PRK05478.1"/>
    <property type="match status" value="1"/>
</dbReference>
<name>A0ABP9WQD9_9GAMM</name>
<dbReference type="InterPro" id="IPR018136">
    <property type="entry name" value="Aconitase_4Fe-4S_BS"/>
</dbReference>
<dbReference type="NCBIfam" id="NF009116">
    <property type="entry name" value="PRK12466.1"/>
    <property type="match status" value="1"/>
</dbReference>
<keyword evidence="7" id="KW-0432">Leucine biosynthesis</keyword>
<dbReference type="Proteomes" id="UP001408594">
    <property type="component" value="Unassembled WGS sequence"/>
</dbReference>
<accession>A0ABP9WQD9</accession>
<protein>
    <recommendedName>
        <fullName evidence="6">3-isopropylmalate dehydratase</fullName>
        <ecNumber evidence="6">4.2.1.33</ecNumber>
    </recommendedName>
</protein>
<dbReference type="InterPro" id="IPR036008">
    <property type="entry name" value="Aconitase_4Fe-4S_dom"/>
</dbReference>
<keyword evidence="8" id="KW-0004">4Fe-4S</keyword>
<evidence type="ECO:0000256" key="10">
    <source>
        <dbReference type="ARBA" id="ARBA00022723"/>
    </source>
</evidence>
<dbReference type="Pfam" id="PF00330">
    <property type="entry name" value="Aconitase"/>
    <property type="match status" value="1"/>
</dbReference>
<evidence type="ECO:0000313" key="17">
    <source>
        <dbReference type="Proteomes" id="UP001408594"/>
    </source>
</evidence>
<feature type="domain" description="Aconitase/3-isopropylmalate dehydratase large subunit alpha/beta/alpha" evidence="15">
    <location>
        <begin position="11"/>
        <end position="462"/>
    </location>
</feature>
<comment type="function">
    <text evidence="3">Catalyzes the isomerization between 2-isopropylmalate and 3-isopropylmalate, via the formation of 2-isopropylmaleate.</text>
</comment>
<evidence type="ECO:0000256" key="12">
    <source>
        <dbReference type="ARBA" id="ARBA00023014"/>
    </source>
</evidence>
<comment type="catalytic activity">
    <reaction evidence="1">
        <text>(2R,3S)-3-isopropylmalate = (2S)-2-isopropylmalate</text>
        <dbReference type="Rhea" id="RHEA:32287"/>
        <dbReference type="ChEBI" id="CHEBI:1178"/>
        <dbReference type="ChEBI" id="CHEBI:35121"/>
        <dbReference type="EC" id="4.2.1.33"/>
    </reaction>
</comment>
<evidence type="ECO:0000256" key="11">
    <source>
        <dbReference type="ARBA" id="ARBA00023004"/>
    </source>
</evidence>
<keyword evidence="10" id="KW-0479">Metal-binding</keyword>
<evidence type="ECO:0000256" key="2">
    <source>
        <dbReference type="ARBA" id="ARBA00001966"/>
    </source>
</evidence>
<keyword evidence="11" id="KW-0408">Iron</keyword>
<evidence type="ECO:0000256" key="6">
    <source>
        <dbReference type="ARBA" id="ARBA00011998"/>
    </source>
</evidence>
<keyword evidence="9" id="KW-0028">Amino-acid biosynthesis</keyword>
<dbReference type="PROSITE" id="PS00450">
    <property type="entry name" value="ACONITASE_1"/>
    <property type="match status" value="1"/>
</dbReference>
<evidence type="ECO:0000256" key="9">
    <source>
        <dbReference type="ARBA" id="ARBA00022605"/>
    </source>
</evidence>
<proteinExistence type="predicted"/>
<dbReference type="EMBL" id="BAABRT010000015">
    <property type="protein sequence ID" value="GAA5525422.1"/>
    <property type="molecule type" value="Genomic_DNA"/>
</dbReference>
<evidence type="ECO:0000256" key="4">
    <source>
        <dbReference type="ARBA" id="ARBA00004729"/>
    </source>
</evidence>
<keyword evidence="12" id="KW-0411">Iron-sulfur</keyword>
<keyword evidence="14" id="KW-0100">Branched-chain amino acid biosynthesis</keyword>
<sequence>MAMKGTSTLFDKLWSDHTVCDLENGEALLYLDRVFLHERTGAVALQSLHAAGYGVRDARHVFCTMDHIVDTFPGRGDKTLMPSGSDFILATRRETRAANVRLYDVDDADQGIVHVISPEQGLVLPGLTLVCPDSHTCTQGAIGALAWGIGSSEAEHAMATGTLRVRKPKNMRVMVNGTLRPGVTAKDLILHLIAKYGANGGAGCVVEFAGSAIQQLEVEARFTLCNMAVEFSAFTAVIAPDEKVEAYFEGKDFAPKGEHWRDAVDYWRTLRSDENAVFDIDLVVEAEQVEPAVTWGTSPEQAIGISACIPAAGDYAEAHRQEAATRALQYQGLESGNAITDIAVNAAFIGSCTNSRLSDLRAAAAVVKGRQIAPGVRGVVVPGSRRVKRAAEQEGLHRIFTDAGFEWRDSGCSMCFYAGGETFGEFQRVISTTNRNFEGRQGPNTRTHLASPETVAATAIAGSITSAEMLAKSESLSA</sequence>
<dbReference type="Gene3D" id="3.30.499.10">
    <property type="entry name" value="Aconitase, domain 3"/>
    <property type="match status" value="2"/>
</dbReference>
<evidence type="ECO:0000256" key="13">
    <source>
        <dbReference type="ARBA" id="ARBA00023239"/>
    </source>
</evidence>
<evidence type="ECO:0000256" key="7">
    <source>
        <dbReference type="ARBA" id="ARBA00022430"/>
    </source>
</evidence>
<keyword evidence="17" id="KW-1185">Reference proteome</keyword>
<evidence type="ECO:0000256" key="5">
    <source>
        <dbReference type="ARBA" id="ARBA00011271"/>
    </source>
</evidence>
<organism evidence="16 17">
    <name type="scientific">Microbulbifer aestuariivivens</name>
    <dbReference type="NCBI Taxonomy" id="1908308"/>
    <lineage>
        <taxon>Bacteria</taxon>
        <taxon>Pseudomonadati</taxon>
        <taxon>Pseudomonadota</taxon>
        <taxon>Gammaproteobacteria</taxon>
        <taxon>Cellvibrionales</taxon>
        <taxon>Microbulbiferaceae</taxon>
        <taxon>Microbulbifer</taxon>
    </lineage>
</organism>
<comment type="cofactor">
    <cofactor evidence="2">
        <name>[4Fe-4S] cluster</name>
        <dbReference type="ChEBI" id="CHEBI:49883"/>
    </cofactor>
</comment>
<dbReference type="PANTHER" id="PTHR43822:SF9">
    <property type="entry name" value="3-ISOPROPYLMALATE DEHYDRATASE"/>
    <property type="match status" value="1"/>
</dbReference>
<comment type="subunit">
    <text evidence="5">Heterodimer of LeuC and LeuD.</text>
</comment>
<evidence type="ECO:0000259" key="15">
    <source>
        <dbReference type="Pfam" id="PF00330"/>
    </source>
</evidence>
<evidence type="ECO:0000256" key="3">
    <source>
        <dbReference type="ARBA" id="ARBA00002695"/>
    </source>
</evidence>
<dbReference type="PANTHER" id="PTHR43822">
    <property type="entry name" value="HOMOACONITASE, MITOCHONDRIAL-RELATED"/>
    <property type="match status" value="1"/>
</dbReference>
<dbReference type="InterPro" id="IPR050067">
    <property type="entry name" value="IPM_dehydratase_rel_enz"/>
</dbReference>
<dbReference type="InterPro" id="IPR015931">
    <property type="entry name" value="Acnase/IPM_dHydase_lsu_aba_1/3"/>
</dbReference>
<dbReference type="PRINTS" id="PR00415">
    <property type="entry name" value="ACONITASE"/>
</dbReference>
<comment type="caution">
    <text evidence="16">The sequence shown here is derived from an EMBL/GenBank/DDBJ whole genome shotgun (WGS) entry which is preliminary data.</text>
</comment>
<dbReference type="SUPFAM" id="SSF53732">
    <property type="entry name" value="Aconitase iron-sulfur domain"/>
    <property type="match status" value="1"/>
</dbReference>
<evidence type="ECO:0000256" key="8">
    <source>
        <dbReference type="ARBA" id="ARBA00022485"/>
    </source>
</evidence>
<dbReference type="InterPro" id="IPR001030">
    <property type="entry name" value="Acoase/IPM_deHydtase_lsu_aba"/>
</dbReference>
<evidence type="ECO:0000256" key="1">
    <source>
        <dbReference type="ARBA" id="ARBA00000491"/>
    </source>
</evidence>
<comment type="pathway">
    <text evidence="4">Amino-acid biosynthesis; L-leucine biosynthesis; L-leucine from 3-methyl-2-oxobutanoate: step 2/4.</text>
</comment>
<evidence type="ECO:0000313" key="16">
    <source>
        <dbReference type="EMBL" id="GAA5525422.1"/>
    </source>
</evidence>